<dbReference type="SUPFAM" id="SSF57716">
    <property type="entry name" value="Glucocorticoid receptor-like (DNA-binding domain)"/>
    <property type="match status" value="1"/>
</dbReference>
<dbReference type="InterPro" id="IPR006612">
    <property type="entry name" value="THAP_Znf"/>
</dbReference>
<evidence type="ECO:0000256" key="6">
    <source>
        <dbReference type="PROSITE-ProRule" id="PRU00042"/>
    </source>
</evidence>
<dbReference type="RefSeq" id="XP_017886305.1">
    <property type="nucleotide sequence ID" value="XM_018030816.2"/>
</dbReference>
<feature type="domain" description="C2H2-type" evidence="9">
    <location>
        <begin position="259"/>
        <end position="281"/>
    </location>
</feature>
<dbReference type="SMART" id="SM00980">
    <property type="entry name" value="THAP"/>
    <property type="match status" value="1"/>
</dbReference>
<dbReference type="PROSITE" id="PS50950">
    <property type="entry name" value="ZF_THAP"/>
    <property type="match status" value="1"/>
</dbReference>
<dbReference type="GO" id="GO:0008270">
    <property type="term" value="F:zinc ion binding"/>
    <property type="evidence" value="ECO:0007669"/>
    <property type="project" value="UniProtKB-KW"/>
</dbReference>
<organism evidence="11 12">
    <name type="scientific">Ceratina calcarata</name>
    <dbReference type="NCBI Taxonomy" id="156304"/>
    <lineage>
        <taxon>Eukaryota</taxon>
        <taxon>Metazoa</taxon>
        <taxon>Ecdysozoa</taxon>
        <taxon>Arthropoda</taxon>
        <taxon>Hexapoda</taxon>
        <taxon>Insecta</taxon>
        <taxon>Pterygota</taxon>
        <taxon>Neoptera</taxon>
        <taxon>Endopterygota</taxon>
        <taxon>Hymenoptera</taxon>
        <taxon>Apocrita</taxon>
        <taxon>Aculeata</taxon>
        <taxon>Apoidea</taxon>
        <taxon>Anthophila</taxon>
        <taxon>Apidae</taxon>
        <taxon>Ceratina</taxon>
        <taxon>Zadontomerus</taxon>
    </lineage>
</organism>
<dbReference type="Pfam" id="PF00096">
    <property type="entry name" value="zf-C2H2"/>
    <property type="match status" value="1"/>
</dbReference>
<dbReference type="SMART" id="SM00692">
    <property type="entry name" value="DM3"/>
    <property type="match status" value="1"/>
</dbReference>
<dbReference type="PANTHER" id="PTHR24409:SF295">
    <property type="entry name" value="AZ2-RELATED"/>
    <property type="match status" value="1"/>
</dbReference>
<dbReference type="SMART" id="SM00355">
    <property type="entry name" value="ZnF_C2H2"/>
    <property type="match status" value="5"/>
</dbReference>
<dbReference type="InterPro" id="IPR022755">
    <property type="entry name" value="Znf_C2H2_jaz"/>
</dbReference>
<feature type="region of interest" description="Disordered" evidence="8">
    <location>
        <begin position="104"/>
        <end position="128"/>
    </location>
</feature>
<dbReference type="PANTHER" id="PTHR24409">
    <property type="entry name" value="ZINC FINGER PROTEIN 142"/>
    <property type="match status" value="1"/>
</dbReference>
<reference evidence="12" key="1">
    <citation type="submission" date="2025-08" db="UniProtKB">
        <authorList>
            <consortium name="RefSeq"/>
        </authorList>
    </citation>
    <scope>IDENTIFICATION</scope>
    <source>
        <tissue evidence="12">Whole body</tissue>
    </source>
</reference>
<accession>A0AAJ7J716</accession>
<feature type="domain" description="THAP-type" evidence="10">
    <location>
        <begin position="1"/>
        <end position="80"/>
    </location>
</feature>
<evidence type="ECO:0000313" key="11">
    <source>
        <dbReference type="Proteomes" id="UP000694925"/>
    </source>
</evidence>
<dbReference type="PROSITE" id="PS00028">
    <property type="entry name" value="ZINC_FINGER_C2H2_1"/>
    <property type="match status" value="4"/>
</dbReference>
<evidence type="ECO:0000256" key="1">
    <source>
        <dbReference type="ARBA" id="ARBA00022723"/>
    </source>
</evidence>
<keyword evidence="3 6" id="KW-0863">Zinc-finger</keyword>
<evidence type="ECO:0000259" key="9">
    <source>
        <dbReference type="PROSITE" id="PS50157"/>
    </source>
</evidence>
<dbReference type="PROSITE" id="PS50157">
    <property type="entry name" value="ZINC_FINGER_C2H2_2"/>
    <property type="match status" value="3"/>
</dbReference>
<dbReference type="GeneID" id="108628722"/>
<dbReference type="InterPro" id="IPR013087">
    <property type="entry name" value="Znf_C2H2_type"/>
</dbReference>
<dbReference type="Proteomes" id="UP000694925">
    <property type="component" value="Unplaced"/>
</dbReference>
<dbReference type="Pfam" id="PF12171">
    <property type="entry name" value="zf-C2H2_jaz"/>
    <property type="match status" value="1"/>
</dbReference>
<dbReference type="GO" id="GO:0000977">
    <property type="term" value="F:RNA polymerase II transcription regulatory region sequence-specific DNA binding"/>
    <property type="evidence" value="ECO:0007669"/>
    <property type="project" value="TreeGrafter"/>
</dbReference>
<dbReference type="GO" id="GO:0005634">
    <property type="term" value="C:nucleus"/>
    <property type="evidence" value="ECO:0007669"/>
    <property type="project" value="TreeGrafter"/>
</dbReference>
<dbReference type="KEGG" id="ccal:108628722"/>
<dbReference type="InterPro" id="IPR036236">
    <property type="entry name" value="Znf_C2H2_sf"/>
</dbReference>
<keyword evidence="1" id="KW-0479">Metal-binding</keyword>
<evidence type="ECO:0000256" key="7">
    <source>
        <dbReference type="PROSITE-ProRule" id="PRU00309"/>
    </source>
</evidence>
<keyword evidence="2" id="KW-0677">Repeat</keyword>
<dbReference type="Gene3D" id="3.30.160.60">
    <property type="entry name" value="Classic Zinc Finger"/>
    <property type="match status" value="2"/>
</dbReference>
<dbReference type="Pfam" id="PF05485">
    <property type="entry name" value="THAP"/>
    <property type="match status" value="1"/>
</dbReference>
<proteinExistence type="predicted"/>
<evidence type="ECO:0000256" key="4">
    <source>
        <dbReference type="ARBA" id="ARBA00022833"/>
    </source>
</evidence>
<name>A0AAJ7J716_9HYME</name>
<feature type="domain" description="C2H2-type" evidence="9">
    <location>
        <begin position="312"/>
        <end position="340"/>
    </location>
</feature>
<gene>
    <name evidence="12" type="primary">LOC108628722</name>
</gene>
<protein>
    <submittedName>
        <fullName evidence="12">RB-associated KRAB zinc finger protein-like</fullName>
    </submittedName>
</protein>
<dbReference type="GO" id="GO:0000981">
    <property type="term" value="F:DNA-binding transcription factor activity, RNA polymerase II-specific"/>
    <property type="evidence" value="ECO:0007669"/>
    <property type="project" value="TreeGrafter"/>
</dbReference>
<evidence type="ECO:0000256" key="5">
    <source>
        <dbReference type="ARBA" id="ARBA00023125"/>
    </source>
</evidence>
<sequence length="461" mass="52324">MLTCEAHGCRSNEITKIDGRDILLFPFPENTAQRRDWFSNCQINENTESNKPLYLCELHFDKSSITDSKELVPNAVPAVLGKSIEDEKKRKAKDVSETELSKMGLKQKKLDDSSSTVTPIMENPCDPSMEKIEKKNENDGTDIPVSNKVLNIRTRINPDSCQGTRQKVYRLTIQIDKIYGKPCPKSKKLKIIQQLLKQYQRSFKLTSNDGVQPVQKAGSAVCAKGGCKLKKSTYDSKPAFQCEHCDKYYVMKNNEEQTNSCPICHKSFVSPQSLYLHTKTHFVCDICHAECSQASYQKHVGLHVSTDPLRPYKCHQCMETFELKEDVKQHYSVAHPAVKLQNTVFQMSAVPLTQQASPQRDHRCVDCNITFRNEQAYRNHVSSHQKKEGLRRSIGDGSSNIFPVVPNPITASQIGILRAVKFSCRVCSMEFDNVAEVDRHTRTHLEEDSDEDRKCNTLSVT</sequence>
<keyword evidence="11" id="KW-1185">Reference proteome</keyword>
<dbReference type="SUPFAM" id="SSF57667">
    <property type="entry name" value="beta-beta-alpha zinc fingers"/>
    <property type="match status" value="2"/>
</dbReference>
<evidence type="ECO:0000256" key="3">
    <source>
        <dbReference type="ARBA" id="ARBA00022771"/>
    </source>
</evidence>
<evidence type="ECO:0000256" key="2">
    <source>
        <dbReference type="ARBA" id="ARBA00022737"/>
    </source>
</evidence>
<dbReference type="AlphaFoldDB" id="A0AAJ7J716"/>
<evidence type="ECO:0000259" key="10">
    <source>
        <dbReference type="PROSITE" id="PS50950"/>
    </source>
</evidence>
<keyword evidence="4" id="KW-0862">Zinc</keyword>
<evidence type="ECO:0000256" key="8">
    <source>
        <dbReference type="SAM" id="MobiDB-lite"/>
    </source>
</evidence>
<feature type="domain" description="C2H2-type" evidence="9">
    <location>
        <begin position="422"/>
        <end position="449"/>
    </location>
</feature>
<keyword evidence="5 7" id="KW-0238">DNA-binding</keyword>
<evidence type="ECO:0000313" key="12">
    <source>
        <dbReference type="RefSeq" id="XP_017886305.1"/>
    </source>
</evidence>